<dbReference type="EMBL" id="JH767579">
    <property type="protein sequence ID" value="EON66295.1"/>
    <property type="molecule type" value="Genomic_DNA"/>
</dbReference>
<feature type="region of interest" description="Disordered" evidence="2">
    <location>
        <begin position="392"/>
        <end position="461"/>
    </location>
</feature>
<feature type="compositionally biased region" description="Acidic residues" evidence="2">
    <location>
        <begin position="393"/>
        <end position="412"/>
    </location>
</feature>
<dbReference type="eggNOG" id="KOG3859">
    <property type="taxonomic scope" value="Eukaryota"/>
</dbReference>
<feature type="region of interest" description="Disordered" evidence="2">
    <location>
        <begin position="566"/>
        <end position="613"/>
    </location>
</feature>
<proteinExistence type="inferred from homology"/>
<feature type="region of interest" description="Disordered" evidence="2">
    <location>
        <begin position="1"/>
        <end position="88"/>
    </location>
</feature>
<feature type="region of interest" description="Disordered" evidence="2">
    <location>
        <begin position="107"/>
        <end position="142"/>
    </location>
</feature>
<gene>
    <name evidence="4" type="ORF">W97_05688</name>
</gene>
<dbReference type="RefSeq" id="XP_007781612.1">
    <property type="nucleotide sequence ID" value="XM_007783422.1"/>
</dbReference>
<organism evidence="4 5">
    <name type="scientific">Coniosporium apollinis (strain CBS 100218)</name>
    <name type="common">Rock-inhabiting black yeast</name>
    <dbReference type="NCBI Taxonomy" id="1168221"/>
    <lineage>
        <taxon>Eukaryota</taxon>
        <taxon>Fungi</taxon>
        <taxon>Dikarya</taxon>
        <taxon>Ascomycota</taxon>
        <taxon>Pezizomycotina</taxon>
        <taxon>Dothideomycetes</taxon>
        <taxon>Dothideomycetes incertae sedis</taxon>
        <taxon>Coniosporium</taxon>
    </lineage>
</organism>
<dbReference type="Proteomes" id="UP000016924">
    <property type="component" value="Unassembled WGS sequence"/>
</dbReference>
<evidence type="ECO:0000256" key="1">
    <source>
        <dbReference type="RuleBase" id="RU004560"/>
    </source>
</evidence>
<name>R7YWI1_CONA1</name>
<protein>
    <recommendedName>
        <fullName evidence="3">Septin-type G domain-containing protein</fullName>
    </recommendedName>
</protein>
<dbReference type="HOGENOM" id="CLU_021805_1_0_1"/>
<dbReference type="Gene3D" id="3.40.50.300">
    <property type="entry name" value="P-loop containing nucleotide triphosphate hydrolases"/>
    <property type="match status" value="1"/>
</dbReference>
<comment type="similarity">
    <text evidence="1">Belongs to the TRAFAC class TrmE-Era-EngA-EngB-Septin-like GTPase superfamily. Septin GTPase family.</text>
</comment>
<feature type="domain" description="Septin-type G" evidence="3">
    <location>
        <begin position="181"/>
        <end position="565"/>
    </location>
</feature>
<dbReference type="GeneID" id="19902999"/>
<feature type="compositionally biased region" description="Polar residues" evidence="2">
    <location>
        <begin position="1"/>
        <end position="16"/>
    </location>
</feature>
<keyword evidence="1" id="KW-0547">Nucleotide-binding</keyword>
<reference evidence="5" key="1">
    <citation type="submission" date="2012-06" db="EMBL/GenBank/DDBJ databases">
        <title>The genome sequence of Coniosporium apollinis CBS 100218.</title>
        <authorList>
            <consortium name="The Broad Institute Genome Sequencing Platform"/>
            <person name="Cuomo C."/>
            <person name="Gorbushina A."/>
            <person name="Noack S."/>
            <person name="Walker B."/>
            <person name="Young S.K."/>
            <person name="Zeng Q."/>
            <person name="Gargeya S."/>
            <person name="Fitzgerald M."/>
            <person name="Haas B."/>
            <person name="Abouelleil A."/>
            <person name="Alvarado L."/>
            <person name="Arachchi H.M."/>
            <person name="Berlin A.M."/>
            <person name="Chapman S.B."/>
            <person name="Goldberg J."/>
            <person name="Griggs A."/>
            <person name="Gujja S."/>
            <person name="Hansen M."/>
            <person name="Howarth C."/>
            <person name="Imamovic A."/>
            <person name="Larimer J."/>
            <person name="McCowan C."/>
            <person name="Montmayeur A."/>
            <person name="Murphy C."/>
            <person name="Neiman D."/>
            <person name="Pearson M."/>
            <person name="Priest M."/>
            <person name="Roberts A."/>
            <person name="Saif S."/>
            <person name="Shea T."/>
            <person name="Sisk P."/>
            <person name="Sykes S."/>
            <person name="Wortman J."/>
            <person name="Nusbaum C."/>
            <person name="Birren B."/>
        </authorList>
    </citation>
    <scope>NUCLEOTIDE SEQUENCE [LARGE SCALE GENOMIC DNA]</scope>
    <source>
        <strain evidence="5">CBS 100218</strain>
    </source>
</reference>
<dbReference type="OrthoDB" id="5337438at2759"/>
<sequence length="613" mass="67776">MAQTARPSMEGQQPRKTSFGFLRRQKSGDVRPAADRSTSSSSRLNKKQKALAQEELARQQREADAASKEPPRLPSHSPLPKIHTFGADERPDSIAIISNQLRGYAPAGNYSRPATDSKMSPSPPHGVSVPPVPGSSPSTRNGEYIDPYARTESMTHRGRYSYASSAVSAVNSPRRVRRRKDPTPFNILIVGAKNSGKTSFIDFLQTSLKLPAKKRHNTPSPPRTALPPDSPFTCEYIESEIDGERIGLTLWDSQGLEKNIVDLQLREMSTFLESKFEETFTEEQKVIRAPGVRDTHIHCVFLILDPGRLTANIAAAQHTDTHASYKFNTHQRFVGVLDDDFDLQVLRTLQGKTTVIPVISKADTITTAHMTLLKKSVWNSLKEAKLDPLEALELGDSDSEEADRLDERDEDDYLHSSSDNDEKPTMPGKSSAPSSDDDHSDNSSTDLSSPPRDASPDPSGAISVNKVRLAAGHGRTASAMSARLASAEANGDDARYLPFSIISPDTYEPGIIGRRFPWGFADPYNAEHCDFTRLKESVFGEWRAELREASRDRYYEGWRTSRLKRTPRKTTVAARDSNTNGAAKAISSSPYTADYQGSPEAPRQLYRGVNAYQ</sequence>
<keyword evidence="1" id="KW-0342">GTP-binding</keyword>
<dbReference type="InterPro" id="IPR027417">
    <property type="entry name" value="P-loop_NTPase"/>
</dbReference>
<feature type="compositionally biased region" description="Polar residues" evidence="2">
    <location>
        <begin position="576"/>
        <end position="591"/>
    </location>
</feature>
<dbReference type="PANTHER" id="PTHR18884">
    <property type="entry name" value="SEPTIN"/>
    <property type="match status" value="1"/>
</dbReference>
<evidence type="ECO:0000313" key="5">
    <source>
        <dbReference type="Proteomes" id="UP000016924"/>
    </source>
</evidence>
<feature type="compositionally biased region" description="Low complexity" evidence="2">
    <location>
        <begin position="442"/>
        <end position="459"/>
    </location>
</feature>
<dbReference type="OMA" id="IGRQFPW"/>
<dbReference type="STRING" id="1168221.R7YWI1"/>
<dbReference type="GO" id="GO:0005525">
    <property type="term" value="F:GTP binding"/>
    <property type="evidence" value="ECO:0007669"/>
    <property type="project" value="UniProtKB-KW"/>
</dbReference>
<dbReference type="SUPFAM" id="SSF52540">
    <property type="entry name" value="P-loop containing nucleoside triphosphate hydrolases"/>
    <property type="match status" value="1"/>
</dbReference>
<evidence type="ECO:0000313" key="4">
    <source>
        <dbReference type="EMBL" id="EON66295.1"/>
    </source>
</evidence>
<dbReference type="InterPro" id="IPR030379">
    <property type="entry name" value="G_SEPTIN_dom"/>
</dbReference>
<evidence type="ECO:0000259" key="3">
    <source>
        <dbReference type="PROSITE" id="PS51719"/>
    </source>
</evidence>
<keyword evidence="5" id="KW-1185">Reference proteome</keyword>
<dbReference type="eggNOG" id="KOG2655">
    <property type="taxonomic scope" value="Eukaryota"/>
</dbReference>
<accession>R7YWI1</accession>
<dbReference type="PROSITE" id="PS51719">
    <property type="entry name" value="G_SEPTIN"/>
    <property type="match status" value="1"/>
</dbReference>
<dbReference type="AlphaFoldDB" id="R7YWI1"/>
<dbReference type="Pfam" id="PF00735">
    <property type="entry name" value="Septin"/>
    <property type="match status" value="3"/>
</dbReference>
<feature type="compositionally biased region" description="Basic and acidic residues" evidence="2">
    <location>
        <begin position="55"/>
        <end position="71"/>
    </location>
</feature>
<evidence type="ECO:0000256" key="2">
    <source>
        <dbReference type="SAM" id="MobiDB-lite"/>
    </source>
</evidence>